<name>A0A0D0UHP5_CRYGA</name>
<feature type="repeat" description="WD" evidence="3">
    <location>
        <begin position="134"/>
        <end position="175"/>
    </location>
</feature>
<dbReference type="PROSITE" id="PS50082">
    <property type="entry name" value="WD_REPEATS_2"/>
    <property type="match status" value="2"/>
</dbReference>
<dbReference type="InterPro" id="IPR036322">
    <property type="entry name" value="WD40_repeat_dom_sf"/>
</dbReference>
<feature type="compositionally biased region" description="Acidic residues" evidence="4">
    <location>
        <begin position="342"/>
        <end position="363"/>
    </location>
</feature>
<reference evidence="5" key="1">
    <citation type="submission" date="2015-01" db="EMBL/GenBank/DDBJ databases">
        <title>The Genome Sequence of Cryptococcus gattii CA1280.</title>
        <authorList>
            <consortium name="The Broad Institute Genomics Platform"/>
            <person name="Cuomo C."/>
            <person name="Litvintseva A."/>
            <person name="Chen Y."/>
            <person name="Heitman J."/>
            <person name="Sun S."/>
            <person name="Springer D."/>
            <person name="Dromer F."/>
            <person name="Young S."/>
            <person name="Zeng Q."/>
            <person name="Gargeya S."/>
            <person name="Abouelleil A."/>
            <person name="Alvarado L."/>
            <person name="Chapman S.B."/>
            <person name="Gainer-Dewar J."/>
            <person name="Goldberg J."/>
            <person name="Griggs A."/>
            <person name="Gujja S."/>
            <person name="Hansen M."/>
            <person name="Howarth C."/>
            <person name="Imamovic A."/>
            <person name="Larimer J."/>
            <person name="Murphy C."/>
            <person name="Naylor J."/>
            <person name="Pearson M."/>
            <person name="Priest M."/>
            <person name="Roberts A."/>
            <person name="Saif S."/>
            <person name="Shea T."/>
            <person name="Sykes S."/>
            <person name="Wortman J."/>
            <person name="Nusbaum C."/>
            <person name="Birren B."/>
        </authorList>
    </citation>
    <scope>NUCLEOTIDE SEQUENCE [LARGE SCALE GENOMIC DNA]</scope>
    <source>
        <strain evidence="5">CA1280</strain>
    </source>
</reference>
<feature type="region of interest" description="Disordered" evidence="4">
    <location>
        <begin position="464"/>
        <end position="516"/>
    </location>
</feature>
<feature type="region of interest" description="Disordered" evidence="4">
    <location>
        <begin position="1"/>
        <end position="91"/>
    </location>
</feature>
<dbReference type="InterPro" id="IPR019775">
    <property type="entry name" value="WD40_repeat_CS"/>
</dbReference>
<dbReference type="SUPFAM" id="SSF50978">
    <property type="entry name" value="WD40 repeat-like"/>
    <property type="match status" value="1"/>
</dbReference>
<dbReference type="HOGENOM" id="CLU_031466_0_0_1"/>
<keyword evidence="1 3" id="KW-0853">WD repeat</keyword>
<accession>A0A0D0UHP5</accession>
<evidence type="ECO:0000256" key="2">
    <source>
        <dbReference type="ARBA" id="ARBA00022737"/>
    </source>
</evidence>
<proteinExistence type="predicted"/>
<dbReference type="PROSITE" id="PS50294">
    <property type="entry name" value="WD_REPEATS_REGION"/>
    <property type="match status" value="2"/>
</dbReference>
<gene>
    <name evidence="5" type="ORF">I312_02885</name>
</gene>
<feature type="repeat" description="WD" evidence="3">
    <location>
        <begin position="217"/>
        <end position="258"/>
    </location>
</feature>
<evidence type="ECO:0000313" key="5">
    <source>
        <dbReference type="EMBL" id="KIR47738.1"/>
    </source>
</evidence>
<feature type="compositionally biased region" description="Acidic residues" evidence="4">
    <location>
        <begin position="472"/>
        <end position="516"/>
    </location>
</feature>
<evidence type="ECO:0000256" key="3">
    <source>
        <dbReference type="PROSITE-ProRule" id="PRU00221"/>
    </source>
</evidence>
<protein>
    <submittedName>
        <fullName evidence="5">Protein MAK11</fullName>
    </submittedName>
</protein>
<dbReference type="PANTHER" id="PTHR44675:SF1">
    <property type="entry name" value="P21-ACTIVATED PROTEIN KINASE-INTERACTING PROTEIN 1"/>
    <property type="match status" value="1"/>
</dbReference>
<evidence type="ECO:0000256" key="1">
    <source>
        <dbReference type="ARBA" id="ARBA00022574"/>
    </source>
</evidence>
<sequence>MGKQGKSKATNKGAQRPAPYQKKAKVEVSFDTGVKPSKTEDKPKTSNGKAKKEKEASKPSKAQQPTKNKEKAAKVSSPKHTKSDKGKGKSVVRPTFGPSTFIVIAGSYEKLLYGLEGSYPDGSTSPVLEPIFIFPAHLACVKAVAASPGGKWLATGSEDEFVKVWDLRRRKEVGSLSQHTGSITSLHFPTPSHLLTTSVDSTLSLFRTSDWSLLKSLKGHSGRVNHVDVHPTGRVALSVGKDQTLKMWDLMRGRGAASLPLGSEAELVKFSQKGTHFAVLFPRKIQIYSLTLKLLYTLETKSRFNHLLFHLLPASTEDGEETEVLCVGTEKGVVEIYRITLGEEEESEEEESEEEEDDDEDIEKDTKGKGAELERIATLVGHTNRVKAISSLPFLAPTSTGDVRKTIILTTVSSDGLINVYDLCAATADSEKGEENKVEPVASYDTKGTRLTCVYLADGQDGTKEIKVKEEEVSESEDEGEDIYGSEQASDDDDDDDGMEVEFEDEEEEEIEGEEE</sequence>
<evidence type="ECO:0000256" key="4">
    <source>
        <dbReference type="SAM" id="MobiDB-lite"/>
    </source>
</evidence>
<dbReference type="Gene3D" id="2.130.10.10">
    <property type="entry name" value="YVTN repeat-like/Quinoprotein amine dehydrogenase"/>
    <property type="match status" value="2"/>
</dbReference>
<dbReference type="OrthoDB" id="308449at2759"/>
<feature type="region of interest" description="Disordered" evidence="4">
    <location>
        <begin position="340"/>
        <end position="368"/>
    </location>
</feature>
<dbReference type="InterPro" id="IPR051959">
    <property type="entry name" value="PAK1-Kinase_Regulator"/>
</dbReference>
<dbReference type="PANTHER" id="PTHR44675">
    <property type="entry name" value="PAK1 INTERACTING PROTEIN 1"/>
    <property type="match status" value="1"/>
</dbReference>
<dbReference type="EMBL" id="KN847979">
    <property type="protein sequence ID" value="KIR47738.1"/>
    <property type="molecule type" value="Genomic_DNA"/>
</dbReference>
<dbReference type="Pfam" id="PF00400">
    <property type="entry name" value="WD40"/>
    <property type="match status" value="3"/>
</dbReference>
<feature type="compositionally biased region" description="Basic and acidic residues" evidence="4">
    <location>
        <begin position="37"/>
        <end position="58"/>
    </location>
</feature>
<dbReference type="InterPro" id="IPR015943">
    <property type="entry name" value="WD40/YVTN_repeat-like_dom_sf"/>
</dbReference>
<organism evidence="5">
    <name type="scientific">Cryptococcus bacillisporus CA1280</name>
    <dbReference type="NCBI Taxonomy" id="1296109"/>
    <lineage>
        <taxon>Eukaryota</taxon>
        <taxon>Fungi</taxon>
        <taxon>Dikarya</taxon>
        <taxon>Basidiomycota</taxon>
        <taxon>Agaricomycotina</taxon>
        <taxon>Tremellomycetes</taxon>
        <taxon>Tremellales</taxon>
        <taxon>Cryptococcaceae</taxon>
        <taxon>Cryptococcus</taxon>
        <taxon>Cryptococcus gattii species complex</taxon>
    </lineage>
</organism>
<dbReference type="AlphaFoldDB" id="A0A0D0UHP5"/>
<dbReference type="PROSITE" id="PS00678">
    <property type="entry name" value="WD_REPEATS_1"/>
    <property type="match status" value="2"/>
</dbReference>
<dbReference type="InterPro" id="IPR001680">
    <property type="entry name" value="WD40_rpt"/>
</dbReference>
<dbReference type="SMART" id="SM00320">
    <property type="entry name" value="WD40"/>
    <property type="match status" value="4"/>
</dbReference>
<keyword evidence="2" id="KW-0677">Repeat</keyword>